<evidence type="ECO:0000256" key="1">
    <source>
        <dbReference type="SAM" id="Phobius"/>
    </source>
</evidence>
<gene>
    <name evidence="2" type="ORF">CC86DRAFT_404530</name>
</gene>
<dbReference type="AlphaFoldDB" id="A0A6A7A771"/>
<protein>
    <submittedName>
        <fullName evidence="2">Uncharacterized protein</fullName>
    </submittedName>
</protein>
<feature type="transmembrane region" description="Helical" evidence="1">
    <location>
        <begin position="346"/>
        <end position="368"/>
    </location>
</feature>
<feature type="transmembrane region" description="Helical" evidence="1">
    <location>
        <begin position="312"/>
        <end position="334"/>
    </location>
</feature>
<keyword evidence="1" id="KW-0472">Membrane</keyword>
<dbReference type="Gene3D" id="1.20.58.340">
    <property type="entry name" value="Magnesium transport protein CorA, transmembrane region"/>
    <property type="match status" value="1"/>
</dbReference>
<dbReference type="Proteomes" id="UP000799424">
    <property type="component" value="Unassembled WGS sequence"/>
</dbReference>
<accession>A0A6A7A771</accession>
<reference evidence="2" key="1">
    <citation type="journal article" date="2020" name="Stud. Mycol.">
        <title>101 Dothideomycetes genomes: a test case for predicting lifestyles and emergence of pathogens.</title>
        <authorList>
            <person name="Haridas S."/>
            <person name="Albert R."/>
            <person name="Binder M."/>
            <person name="Bloem J."/>
            <person name="Labutti K."/>
            <person name="Salamov A."/>
            <person name="Andreopoulos B."/>
            <person name="Baker S."/>
            <person name="Barry K."/>
            <person name="Bills G."/>
            <person name="Bluhm B."/>
            <person name="Cannon C."/>
            <person name="Castanera R."/>
            <person name="Culley D."/>
            <person name="Daum C."/>
            <person name="Ezra D."/>
            <person name="Gonzalez J."/>
            <person name="Henrissat B."/>
            <person name="Kuo A."/>
            <person name="Liang C."/>
            <person name="Lipzen A."/>
            <person name="Lutzoni F."/>
            <person name="Magnuson J."/>
            <person name="Mondo S."/>
            <person name="Nolan M."/>
            <person name="Ohm R."/>
            <person name="Pangilinan J."/>
            <person name="Park H.-J."/>
            <person name="Ramirez L."/>
            <person name="Alfaro M."/>
            <person name="Sun H."/>
            <person name="Tritt A."/>
            <person name="Yoshinaga Y."/>
            <person name="Zwiers L.-H."/>
            <person name="Turgeon B."/>
            <person name="Goodwin S."/>
            <person name="Spatafora J."/>
            <person name="Crous P."/>
            <person name="Grigoriev I."/>
        </authorList>
    </citation>
    <scope>NUCLEOTIDE SEQUENCE</scope>
    <source>
        <strain evidence="2">CBS 113818</strain>
    </source>
</reference>
<organism evidence="2 3">
    <name type="scientific">Ophiobolus disseminans</name>
    <dbReference type="NCBI Taxonomy" id="1469910"/>
    <lineage>
        <taxon>Eukaryota</taxon>
        <taxon>Fungi</taxon>
        <taxon>Dikarya</taxon>
        <taxon>Ascomycota</taxon>
        <taxon>Pezizomycotina</taxon>
        <taxon>Dothideomycetes</taxon>
        <taxon>Pleosporomycetidae</taxon>
        <taxon>Pleosporales</taxon>
        <taxon>Pleosporineae</taxon>
        <taxon>Phaeosphaeriaceae</taxon>
        <taxon>Ophiobolus</taxon>
    </lineage>
</organism>
<name>A0A6A7A771_9PLEO</name>
<proteinExistence type="predicted"/>
<evidence type="ECO:0000313" key="2">
    <source>
        <dbReference type="EMBL" id="KAF2828628.1"/>
    </source>
</evidence>
<keyword evidence="1" id="KW-1133">Transmembrane helix</keyword>
<keyword evidence="1" id="KW-0812">Transmembrane</keyword>
<dbReference type="EMBL" id="MU006222">
    <property type="protein sequence ID" value="KAF2828628.1"/>
    <property type="molecule type" value="Genomic_DNA"/>
</dbReference>
<dbReference type="OrthoDB" id="2830640at2759"/>
<sequence length="386" mass="44380">MSATLTHDNTQPVRVLRLIIAPTNHDLLPYSPFPSATVDLINEVFKLEKDYLSSSPLQTPSMAFEVPLENGYLGFVMKSSRWNDDITDFSLPCVSNSSTMHSSCIMRTLTKNDLKQFKERLKAAPTVAWYPCFIAAILLEMRLQKLPKTTSDMRRDIRKIELDIGTYRRHYASESKSRELDQKWKHANLGYAAAELTAIATDCAYNEAACISRRRLVQWLGALHTTYQKTKCVKAENIISRMMKQKVEFMEMWAIESEGKMTYLELQMCSNLLAQRDNALNQQTAKSSLDTADRSLKISENTKKDSANMRTVAIVTLWFLSGTFMATLFSTGFFNFRGDGPIVSHWFWLYCLFTTVLTVAVFLTWSFADPEFRKKMREKMRRHVPE</sequence>
<keyword evidence="3" id="KW-1185">Reference proteome</keyword>
<evidence type="ECO:0000313" key="3">
    <source>
        <dbReference type="Proteomes" id="UP000799424"/>
    </source>
</evidence>